<dbReference type="PANTHER" id="PTHR11895:SF7">
    <property type="entry name" value="GLUTAMYL-TRNA(GLN) AMIDOTRANSFERASE SUBUNIT A, MITOCHONDRIAL"/>
    <property type="match status" value="1"/>
</dbReference>
<dbReference type="InterPro" id="IPR000120">
    <property type="entry name" value="Amidase"/>
</dbReference>
<dbReference type="PROSITE" id="PS00571">
    <property type="entry name" value="AMIDASES"/>
    <property type="match status" value="1"/>
</dbReference>
<dbReference type="OrthoDB" id="182039at2"/>
<protein>
    <submittedName>
        <fullName evidence="3">Amidase</fullName>
    </submittedName>
</protein>
<dbReference type="GO" id="GO:0003824">
    <property type="term" value="F:catalytic activity"/>
    <property type="evidence" value="ECO:0007669"/>
    <property type="project" value="InterPro"/>
</dbReference>
<comment type="similarity">
    <text evidence="1">Belongs to the amidase family.</text>
</comment>
<dbReference type="InterPro" id="IPR023631">
    <property type="entry name" value="Amidase_dom"/>
</dbReference>
<feature type="domain" description="Amidase" evidence="2">
    <location>
        <begin position="30"/>
        <end position="460"/>
    </location>
</feature>
<gene>
    <name evidence="3" type="ORF">CIK66_07735</name>
</gene>
<dbReference type="InterPro" id="IPR020556">
    <property type="entry name" value="Amidase_CS"/>
</dbReference>
<dbReference type="InterPro" id="IPR036928">
    <property type="entry name" value="AS_sf"/>
</dbReference>
<name>A0A2A3YJV8_9MICO</name>
<accession>A0A2A3YJV8</accession>
<dbReference type="RefSeq" id="WP_096196935.1">
    <property type="nucleotide sequence ID" value="NZ_NRGR01000013.1"/>
</dbReference>
<dbReference type="Gene3D" id="3.90.1300.10">
    <property type="entry name" value="Amidase signature (AS) domain"/>
    <property type="match status" value="1"/>
</dbReference>
<evidence type="ECO:0000259" key="2">
    <source>
        <dbReference type="Pfam" id="PF01425"/>
    </source>
</evidence>
<dbReference type="Pfam" id="PF01425">
    <property type="entry name" value="Amidase"/>
    <property type="match status" value="1"/>
</dbReference>
<dbReference type="SUPFAM" id="SSF75304">
    <property type="entry name" value="Amidase signature (AS) enzymes"/>
    <property type="match status" value="1"/>
</dbReference>
<dbReference type="AlphaFoldDB" id="A0A2A3YJV8"/>
<comment type="caution">
    <text evidence="3">The sequence shown here is derived from an EMBL/GenBank/DDBJ whole genome shotgun (WGS) entry which is preliminary data.</text>
</comment>
<sequence length="482" mass="49928">MRNAPLGALETAAALRRGEIDVRELAADSLDAARGVGAEVGAFAHVLEELTREQARTAAEGIEDARRGGTLDELGQRSPLWGVPMPIKDLTQVAGQPFEAGSMALRGNIATVTDGVAQRLLDAGTLTVGKTSTPEFGMPCYTEPATGAPARTPWDLRRTAGGSSGGAAAAVASGVVPIAHGSDGGGSVRIPAACCGIVGIKPSRGVVSPGPYSTEGMGLATDGVLSRSVRDAAVGLDLIAGPRDGDFMPRPRPPMSYLDSVGRAPGPLRIGVLLEPLAAKTDVHPAALRGVERAIELLHGLGHVTTPIPAPFTPQEWAAFMPLWSVGAASIPLEAQQEGELLELTRWLREQGQGYSGVDLAQALSGVQAIARRTGEAFSAYDVVLTPTLSGPPAFPGELQLPGGADDFGAQCAFTPWTSSWNMIGNAAMSVPLHREEIDGTELPFGIQLGGTRPGEEALLLALAAQLEELDPWPLVREPSAA</sequence>
<organism evidence="3 4">
    <name type="scientific">Brachybacterium alimentarium</name>
    <dbReference type="NCBI Taxonomy" id="47845"/>
    <lineage>
        <taxon>Bacteria</taxon>
        <taxon>Bacillati</taxon>
        <taxon>Actinomycetota</taxon>
        <taxon>Actinomycetes</taxon>
        <taxon>Micrococcales</taxon>
        <taxon>Dermabacteraceae</taxon>
        <taxon>Brachybacterium</taxon>
    </lineage>
</organism>
<dbReference type="Proteomes" id="UP000218598">
    <property type="component" value="Unassembled WGS sequence"/>
</dbReference>
<dbReference type="EMBL" id="NRGR01000013">
    <property type="protein sequence ID" value="PCC39597.1"/>
    <property type="molecule type" value="Genomic_DNA"/>
</dbReference>
<reference evidence="3 4" key="1">
    <citation type="journal article" date="2017" name="Elife">
        <title>Extensive horizontal gene transfer in cheese-associated bacteria.</title>
        <authorList>
            <person name="Bonham K.S."/>
            <person name="Wolfe B.E."/>
            <person name="Dutton R.J."/>
        </authorList>
    </citation>
    <scope>NUCLEOTIDE SEQUENCE [LARGE SCALE GENOMIC DNA]</scope>
    <source>
        <strain evidence="3 4">341_9</strain>
    </source>
</reference>
<evidence type="ECO:0000313" key="4">
    <source>
        <dbReference type="Proteomes" id="UP000218598"/>
    </source>
</evidence>
<evidence type="ECO:0000313" key="3">
    <source>
        <dbReference type="EMBL" id="PCC39597.1"/>
    </source>
</evidence>
<proteinExistence type="inferred from homology"/>
<evidence type="ECO:0000256" key="1">
    <source>
        <dbReference type="ARBA" id="ARBA00009199"/>
    </source>
</evidence>
<keyword evidence="4" id="KW-1185">Reference proteome</keyword>
<dbReference type="PANTHER" id="PTHR11895">
    <property type="entry name" value="TRANSAMIDASE"/>
    <property type="match status" value="1"/>
</dbReference>